<organism evidence="12 13">
    <name type="scientific">Paraburkholderia nemoris</name>
    <dbReference type="NCBI Taxonomy" id="2793076"/>
    <lineage>
        <taxon>Bacteria</taxon>
        <taxon>Pseudomonadati</taxon>
        <taxon>Pseudomonadota</taxon>
        <taxon>Betaproteobacteria</taxon>
        <taxon>Burkholderiales</taxon>
        <taxon>Burkholderiaceae</taxon>
        <taxon>Paraburkholderia</taxon>
    </lineage>
</organism>
<proteinExistence type="inferred from homology"/>
<comment type="subcellular location">
    <subcellularLocation>
        <location evidence="1">Cell inner membrane</location>
        <topology evidence="1">Single-pass membrane protein</topology>
        <orientation evidence="1">Periplasmic side</orientation>
    </subcellularLocation>
</comment>
<evidence type="ECO:0000256" key="9">
    <source>
        <dbReference type="ARBA" id="ARBA00023136"/>
    </source>
</evidence>
<evidence type="ECO:0000256" key="7">
    <source>
        <dbReference type="ARBA" id="ARBA00022927"/>
    </source>
</evidence>
<dbReference type="Gene3D" id="3.30.1150.10">
    <property type="match status" value="1"/>
</dbReference>
<evidence type="ECO:0000256" key="4">
    <source>
        <dbReference type="ARBA" id="ARBA00022475"/>
    </source>
</evidence>
<evidence type="ECO:0000256" key="10">
    <source>
        <dbReference type="SAM" id="MobiDB-lite"/>
    </source>
</evidence>
<dbReference type="InterPro" id="IPR006260">
    <property type="entry name" value="TonB/TolA_C"/>
</dbReference>
<reference evidence="12 13" key="1">
    <citation type="submission" date="2021-02" db="EMBL/GenBank/DDBJ databases">
        <authorList>
            <person name="Vanwijnsberghe S."/>
        </authorList>
    </citation>
    <scope>NUCLEOTIDE SEQUENCE [LARGE SCALE GENOMIC DNA]</scope>
    <source>
        <strain evidence="12 13">R-69776</strain>
    </source>
</reference>
<evidence type="ECO:0000313" key="13">
    <source>
        <dbReference type="Proteomes" id="UP000673821"/>
    </source>
</evidence>
<gene>
    <name evidence="12" type="ORF">R69776_04777</name>
</gene>
<evidence type="ECO:0000256" key="1">
    <source>
        <dbReference type="ARBA" id="ARBA00004383"/>
    </source>
</evidence>
<keyword evidence="7" id="KW-0653">Protein transport</keyword>
<dbReference type="PROSITE" id="PS52015">
    <property type="entry name" value="TONB_CTD"/>
    <property type="match status" value="1"/>
</dbReference>
<sequence>MITSTLKGANAARRRLRSLQCAAAANPPMRVAACRLPPYTTGAFNDLGGARAHAIALVVLAVHCTVALKLWRVSVEKQEYTAPHVLDLQFDLRAAVPPPAAISTQSADRAANLPSAMTSPVPAPSTSTRRARDMATPRNTTQASRSKPLAKIAPNNVSKPQPVPPATTPQPIATDAGPEPRNASTSTSPESQPTSEPLTEPSFGAAYLHNPAPTYPGVAQQRGWQGTVMLKVHVLASGRPDHVGLASSSGHESLDDAALEAVTNWRFAPARRGVQAVDGWVQVPIEFKLGT</sequence>
<dbReference type="Proteomes" id="UP000673821">
    <property type="component" value="Unassembled WGS sequence"/>
</dbReference>
<keyword evidence="3" id="KW-0813">Transport</keyword>
<feature type="region of interest" description="Disordered" evidence="10">
    <location>
        <begin position="101"/>
        <end position="209"/>
    </location>
</feature>
<accession>A0ABN7MCH6</accession>
<keyword evidence="5" id="KW-0997">Cell inner membrane</keyword>
<keyword evidence="8" id="KW-1133">Transmembrane helix</keyword>
<dbReference type="PANTHER" id="PTHR33446:SF2">
    <property type="entry name" value="PROTEIN TONB"/>
    <property type="match status" value="1"/>
</dbReference>
<evidence type="ECO:0000256" key="6">
    <source>
        <dbReference type="ARBA" id="ARBA00022692"/>
    </source>
</evidence>
<name>A0ABN7MCH6_9BURK</name>
<keyword evidence="13" id="KW-1185">Reference proteome</keyword>
<dbReference type="Pfam" id="PF03544">
    <property type="entry name" value="TonB_C"/>
    <property type="match status" value="1"/>
</dbReference>
<keyword evidence="4" id="KW-1003">Cell membrane</keyword>
<feature type="domain" description="TonB C-terminal" evidence="11">
    <location>
        <begin position="200"/>
        <end position="291"/>
    </location>
</feature>
<evidence type="ECO:0000256" key="5">
    <source>
        <dbReference type="ARBA" id="ARBA00022519"/>
    </source>
</evidence>
<dbReference type="RefSeq" id="WP_234476926.1">
    <property type="nucleotide sequence ID" value="NZ_CAJNBH010000014.1"/>
</dbReference>
<evidence type="ECO:0000313" key="12">
    <source>
        <dbReference type="EMBL" id="CAE6791314.1"/>
    </source>
</evidence>
<comment type="caution">
    <text evidence="12">The sequence shown here is derived from an EMBL/GenBank/DDBJ whole genome shotgun (WGS) entry which is preliminary data.</text>
</comment>
<dbReference type="InterPro" id="IPR051045">
    <property type="entry name" value="TonB-dependent_transducer"/>
</dbReference>
<evidence type="ECO:0000259" key="11">
    <source>
        <dbReference type="PROSITE" id="PS52015"/>
    </source>
</evidence>
<dbReference type="NCBIfam" id="TIGR01352">
    <property type="entry name" value="tonB_Cterm"/>
    <property type="match status" value="1"/>
</dbReference>
<dbReference type="SUPFAM" id="SSF74653">
    <property type="entry name" value="TolA/TonB C-terminal domain"/>
    <property type="match status" value="1"/>
</dbReference>
<dbReference type="EMBL" id="CAJNBH010000014">
    <property type="protein sequence ID" value="CAE6791314.1"/>
    <property type="molecule type" value="Genomic_DNA"/>
</dbReference>
<keyword evidence="6" id="KW-0812">Transmembrane</keyword>
<evidence type="ECO:0000256" key="8">
    <source>
        <dbReference type="ARBA" id="ARBA00022989"/>
    </source>
</evidence>
<evidence type="ECO:0000256" key="2">
    <source>
        <dbReference type="ARBA" id="ARBA00006555"/>
    </source>
</evidence>
<dbReference type="InterPro" id="IPR037682">
    <property type="entry name" value="TonB_C"/>
</dbReference>
<evidence type="ECO:0000256" key="3">
    <source>
        <dbReference type="ARBA" id="ARBA00022448"/>
    </source>
</evidence>
<protein>
    <recommendedName>
        <fullName evidence="11">TonB C-terminal domain-containing protein</fullName>
    </recommendedName>
</protein>
<comment type="similarity">
    <text evidence="2">Belongs to the TonB family.</text>
</comment>
<keyword evidence="9" id="KW-0472">Membrane</keyword>
<feature type="compositionally biased region" description="Low complexity" evidence="10">
    <location>
        <begin position="184"/>
        <end position="202"/>
    </location>
</feature>
<dbReference type="PANTHER" id="PTHR33446">
    <property type="entry name" value="PROTEIN TONB-RELATED"/>
    <property type="match status" value="1"/>
</dbReference>